<evidence type="ECO:0008006" key="5">
    <source>
        <dbReference type="Google" id="ProtNLM"/>
    </source>
</evidence>
<evidence type="ECO:0000256" key="2">
    <source>
        <dbReference type="SAM" id="Phobius"/>
    </source>
</evidence>
<feature type="region of interest" description="Disordered" evidence="1">
    <location>
        <begin position="180"/>
        <end position="206"/>
    </location>
</feature>
<dbReference type="EMBL" id="CP144089">
    <property type="protein sequence ID" value="WWD04540.1"/>
    <property type="molecule type" value="Genomic_DNA"/>
</dbReference>
<gene>
    <name evidence="3" type="ORF">V865_002610</name>
</gene>
<keyword evidence="2" id="KW-0812">Transmembrane</keyword>
<dbReference type="RefSeq" id="XP_066082507.1">
    <property type="nucleotide sequence ID" value="XM_066226410.1"/>
</dbReference>
<feature type="transmembrane region" description="Helical" evidence="2">
    <location>
        <begin position="81"/>
        <end position="105"/>
    </location>
</feature>
<keyword evidence="2" id="KW-1133">Transmembrane helix</keyword>
<sequence length="318" mass="35505">MSTSTEQPLTPPLPDQPQNDYVRPIHPDDERVLKTLIGLGIMEGLPKANNKIILNPLCVLSILTLGYSLNRLMSFMPDENIISWFTALIGPCLASLPILGLVEYIQRPHFIGLLRRTMGQSDLVKFDGYCSEGKSKGWVFVHNDQIVGTILVDTQNPGKKLVSVLGDEEGQINEDKQLLENENKEKSNNTNLRKRKSTGTSSNTTSSNGIVQIRHLAVDSPYRQSSIPLDLLIEALDQFFLVQDQNKVIIELGYFCSKEIVDALNKVGFVKSTSKQVEGSDSKLEEPESIGLIGWKGYWMILSKEVYESKKEVIVGKK</sequence>
<evidence type="ECO:0000313" key="3">
    <source>
        <dbReference type="EMBL" id="WWD04540.1"/>
    </source>
</evidence>
<proteinExistence type="predicted"/>
<dbReference type="GeneID" id="91101414"/>
<accession>A0AAX4KG65</accession>
<feature type="region of interest" description="Disordered" evidence="1">
    <location>
        <begin position="1"/>
        <end position="22"/>
    </location>
</feature>
<evidence type="ECO:0000256" key="1">
    <source>
        <dbReference type="SAM" id="MobiDB-lite"/>
    </source>
</evidence>
<keyword evidence="4" id="KW-1185">Reference proteome</keyword>
<keyword evidence="2" id="KW-0472">Membrane</keyword>
<dbReference type="KEGG" id="ker:91101414"/>
<dbReference type="AlphaFoldDB" id="A0AAX4KG65"/>
<name>A0AAX4KG65_9TREE</name>
<reference evidence="3 4" key="1">
    <citation type="submission" date="2024-01" db="EMBL/GenBank/DDBJ databases">
        <title>Comparative genomics of Cryptococcus and Kwoniella reveals pathogenesis evolution and contrasting modes of karyotype evolution via chromosome fusion or intercentromeric recombination.</title>
        <authorList>
            <person name="Coelho M.A."/>
            <person name="David-Palma M."/>
            <person name="Shea T."/>
            <person name="Bowers K."/>
            <person name="McGinley-Smith S."/>
            <person name="Mohammad A.W."/>
            <person name="Gnirke A."/>
            <person name="Yurkov A.M."/>
            <person name="Nowrousian M."/>
            <person name="Sun S."/>
            <person name="Cuomo C.A."/>
            <person name="Heitman J."/>
        </authorList>
    </citation>
    <scope>NUCLEOTIDE SEQUENCE [LARGE SCALE GENOMIC DNA]</scope>
    <source>
        <strain evidence="3 4">PYCC6329</strain>
    </source>
</reference>
<organism evidence="3 4">
    <name type="scientific">Kwoniella europaea PYCC6329</name>
    <dbReference type="NCBI Taxonomy" id="1423913"/>
    <lineage>
        <taxon>Eukaryota</taxon>
        <taxon>Fungi</taxon>
        <taxon>Dikarya</taxon>
        <taxon>Basidiomycota</taxon>
        <taxon>Agaricomycotina</taxon>
        <taxon>Tremellomycetes</taxon>
        <taxon>Tremellales</taxon>
        <taxon>Cryptococcaceae</taxon>
        <taxon>Kwoniella</taxon>
    </lineage>
</organism>
<evidence type="ECO:0000313" key="4">
    <source>
        <dbReference type="Proteomes" id="UP001358614"/>
    </source>
</evidence>
<dbReference type="Proteomes" id="UP001358614">
    <property type="component" value="Chromosome 1"/>
</dbReference>
<protein>
    <recommendedName>
        <fullName evidence="5">N-acetyltransferase domain-containing protein</fullName>
    </recommendedName>
</protein>
<feature type="transmembrane region" description="Helical" evidence="2">
    <location>
        <begin position="52"/>
        <end position="69"/>
    </location>
</feature>